<evidence type="ECO:0000256" key="1">
    <source>
        <dbReference type="SAM" id="Coils"/>
    </source>
</evidence>
<evidence type="ECO:0000313" key="3">
    <source>
        <dbReference type="Proteomes" id="UP000824001"/>
    </source>
</evidence>
<evidence type="ECO:0000313" key="2">
    <source>
        <dbReference type="EMBL" id="HIS66705.1"/>
    </source>
</evidence>
<keyword evidence="1" id="KW-0175">Coiled coil</keyword>
<feature type="coiled-coil region" evidence="1">
    <location>
        <begin position="1"/>
        <end position="163"/>
    </location>
</feature>
<reference evidence="2" key="1">
    <citation type="submission" date="2020-10" db="EMBL/GenBank/DDBJ databases">
        <authorList>
            <person name="Gilroy R."/>
        </authorList>
    </citation>
    <scope>NUCLEOTIDE SEQUENCE</scope>
    <source>
        <strain evidence="2">ChiHjej10B9-9673</strain>
    </source>
</reference>
<protein>
    <submittedName>
        <fullName evidence="2">Uncharacterized protein</fullName>
    </submittedName>
</protein>
<name>A0A9D1FDB2_9FIRM</name>
<dbReference type="AlphaFoldDB" id="A0A9D1FDB2"/>
<proteinExistence type="predicted"/>
<comment type="caution">
    <text evidence="2">The sequence shown here is derived from an EMBL/GenBank/DDBJ whole genome shotgun (WGS) entry which is preliminary data.</text>
</comment>
<dbReference type="EMBL" id="DVJK01000110">
    <property type="protein sequence ID" value="HIS66705.1"/>
    <property type="molecule type" value="Genomic_DNA"/>
</dbReference>
<organism evidence="2 3">
    <name type="scientific">Candidatus Scatomorpha merdipullorum</name>
    <dbReference type="NCBI Taxonomy" id="2840927"/>
    <lineage>
        <taxon>Bacteria</taxon>
        <taxon>Bacillati</taxon>
        <taxon>Bacillota</taxon>
        <taxon>Clostridia</taxon>
        <taxon>Eubacteriales</taxon>
        <taxon>Candidatus Scatomorpha</taxon>
    </lineage>
</organism>
<sequence>MDGFDSELARLRAQIARSEQLSARLRDLYPRREQLAAQEEELREKRVDEQEDVDRLEAKSLARYFFTLTGSLDERLDRERAEAREAAVRHDALLEELRDVEEDIAESESELAGLRGCEQQYDELIDRKAEALKRSGSPLAGRLRDLEAQSAMLVRRQRETEEAIRAGQEAYGAAEDVVRALSGASTWGMVDMFSDSFLADMAKYSRIDEAQRAMERLRVALRRFDTELADVGGGIDVRVESFLGFADVFFDNIFTDLAVSSRIQNSLASARETERRIELSLNRLGALRADCLSERERFEAEYESLVERA</sequence>
<gene>
    <name evidence="2" type="ORF">IAC18_03980</name>
</gene>
<accession>A0A9D1FDB2</accession>
<dbReference type="Proteomes" id="UP000824001">
    <property type="component" value="Unassembled WGS sequence"/>
</dbReference>
<reference evidence="2" key="2">
    <citation type="journal article" date="2021" name="PeerJ">
        <title>Extensive microbial diversity within the chicken gut microbiome revealed by metagenomics and culture.</title>
        <authorList>
            <person name="Gilroy R."/>
            <person name="Ravi A."/>
            <person name="Getino M."/>
            <person name="Pursley I."/>
            <person name="Horton D.L."/>
            <person name="Alikhan N.F."/>
            <person name="Baker D."/>
            <person name="Gharbi K."/>
            <person name="Hall N."/>
            <person name="Watson M."/>
            <person name="Adriaenssens E.M."/>
            <person name="Foster-Nyarko E."/>
            <person name="Jarju S."/>
            <person name="Secka A."/>
            <person name="Antonio M."/>
            <person name="Oren A."/>
            <person name="Chaudhuri R.R."/>
            <person name="La Ragione R."/>
            <person name="Hildebrand F."/>
            <person name="Pallen M.J."/>
        </authorList>
    </citation>
    <scope>NUCLEOTIDE SEQUENCE</scope>
    <source>
        <strain evidence="2">ChiHjej10B9-9673</strain>
    </source>
</reference>